<dbReference type="Gene3D" id="3.40.50.850">
    <property type="entry name" value="Isochorismatase-like"/>
    <property type="match status" value="1"/>
</dbReference>
<evidence type="ECO:0000259" key="2">
    <source>
        <dbReference type="Pfam" id="PF00857"/>
    </source>
</evidence>
<keyword evidence="4" id="KW-1185">Reference proteome</keyword>
<dbReference type="InterPro" id="IPR050272">
    <property type="entry name" value="Isochorismatase-like_hydrls"/>
</dbReference>
<accession>A0ABP5FIW4</accession>
<dbReference type="EMBL" id="BAAAMN010000005">
    <property type="protein sequence ID" value="GAA2026079.1"/>
    <property type="molecule type" value="Genomic_DNA"/>
</dbReference>
<evidence type="ECO:0000256" key="1">
    <source>
        <dbReference type="ARBA" id="ARBA00022801"/>
    </source>
</evidence>
<name>A0ABP5FIW4_9MICC</name>
<comment type="caution">
    <text evidence="3">The sequence shown here is derived from an EMBL/GenBank/DDBJ whole genome shotgun (WGS) entry which is preliminary data.</text>
</comment>
<proteinExistence type="predicted"/>
<dbReference type="PANTHER" id="PTHR43540:SF6">
    <property type="entry name" value="ISOCHORISMATASE-LIKE DOMAIN-CONTAINING PROTEIN"/>
    <property type="match status" value="1"/>
</dbReference>
<organism evidence="3 4">
    <name type="scientific">Yaniella flava</name>
    <dbReference type="NCBI Taxonomy" id="287930"/>
    <lineage>
        <taxon>Bacteria</taxon>
        <taxon>Bacillati</taxon>
        <taxon>Actinomycetota</taxon>
        <taxon>Actinomycetes</taxon>
        <taxon>Micrococcales</taxon>
        <taxon>Micrococcaceae</taxon>
        <taxon>Yaniella</taxon>
    </lineage>
</organism>
<dbReference type="PANTHER" id="PTHR43540">
    <property type="entry name" value="PEROXYUREIDOACRYLATE/UREIDOACRYLATE AMIDOHYDROLASE-RELATED"/>
    <property type="match status" value="1"/>
</dbReference>
<keyword evidence="1 3" id="KW-0378">Hydrolase</keyword>
<evidence type="ECO:0000313" key="3">
    <source>
        <dbReference type="EMBL" id="GAA2026079.1"/>
    </source>
</evidence>
<evidence type="ECO:0000313" key="4">
    <source>
        <dbReference type="Proteomes" id="UP001501461"/>
    </source>
</evidence>
<protein>
    <submittedName>
        <fullName evidence="3">Cysteine hydrolase</fullName>
    </submittedName>
</protein>
<dbReference type="GO" id="GO:0016787">
    <property type="term" value="F:hydrolase activity"/>
    <property type="evidence" value="ECO:0007669"/>
    <property type="project" value="UniProtKB-KW"/>
</dbReference>
<dbReference type="InterPro" id="IPR000868">
    <property type="entry name" value="Isochorismatase-like_dom"/>
</dbReference>
<dbReference type="SUPFAM" id="SSF52499">
    <property type="entry name" value="Isochorismatase-like hydrolases"/>
    <property type="match status" value="1"/>
</dbReference>
<sequence>MKANRDALFLVDLQKAFFDEEGLAECEGELEAAANRLRDAARLADVPVFVITTVHSRDESTWTLNMLEAGEGFLFAGDEGTQVISGLNTEETTRVEKTRDSAWFGTDLQLRLTNLGIKRIVIAGVSTHGCIAQTSRDAYAHNTRVTIVTDAVADHRQDYHDAQLRQLEEDRQASIATIEDILESWNQA</sequence>
<dbReference type="RefSeq" id="WP_343955750.1">
    <property type="nucleotide sequence ID" value="NZ_BAAAMN010000005.1"/>
</dbReference>
<gene>
    <name evidence="3" type="ORF">GCM10009720_02170</name>
</gene>
<dbReference type="Pfam" id="PF00857">
    <property type="entry name" value="Isochorismatase"/>
    <property type="match status" value="1"/>
</dbReference>
<dbReference type="InterPro" id="IPR036380">
    <property type="entry name" value="Isochorismatase-like_sf"/>
</dbReference>
<feature type="domain" description="Isochorismatase-like" evidence="2">
    <location>
        <begin position="7"/>
        <end position="179"/>
    </location>
</feature>
<reference evidence="4" key="1">
    <citation type="journal article" date="2019" name="Int. J. Syst. Evol. Microbiol.">
        <title>The Global Catalogue of Microorganisms (GCM) 10K type strain sequencing project: providing services to taxonomists for standard genome sequencing and annotation.</title>
        <authorList>
            <consortium name="The Broad Institute Genomics Platform"/>
            <consortium name="The Broad Institute Genome Sequencing Center for Infectious Disease"/>
            <person name="Wu L."/>
            <person name="Ma J."/>
        </authorList>
    </citation>
    <scope>NUCLEOTIDE SEQUENCE [LARGE SCALE GENOMIC DNA]</scope>
    <source>
        <strain evidence="4">JCM 13595</strain>
    </source>
</reference>
<dbReference type="Proteomes" id="UP001501461">
    <property type="component" value="Unassembled WGS sequence"/>
</dbReference>
<dbReference type="CDD" id="cd00431">
    <property type="entry name" value="cysteine_hydrolases"/>
    <property type="match status" value="1"/>
</dbReference>